<dbReference type="SUPFAM" id="SSF52343">
    <property type="entry name" value="Ferredoxin reductase-like, C-terminal NADP-linked domain"/>
    <property type="match status" value="1"/>
</dbReference>
<dbReference type="InterPro" id="IPR050353">
    <property type="entry name" value="PyrK_electron_transfer"/>
</dbReference>
<dbReference type="Proteomes" id="UP000198816">
    <property type="component" value="Unassembled WGS sequence"/>
</dbReference>
<keyword evidence="1" id="KW-0479">Metal-binding</keyword>
<dbReference type="PROSITE" id="PS51384">
    <property type="entry name" value="FAD_FR"/>
    <property type="match status" value="1"/>
</dbReference>
<dbReference type="PRINTS" id="PR00371">
    <property type="entry name" value="FPNCR"/>
</dbReference>
<name>A0A1H2RU01_THIRO</name>
<feature type="binding site" evidence="1">
    <location>
        <position position="254"/>
    </location>
    <ligand>
        <name>[2Fe-2S] cluster</name>
        <dbReference type="ChEBI" id="CHEBI:190135"/>
    </ligand>
</feature>
<feature type="binding site" evidence="1">
    <location>
        <position position="249"/>
    </location>
    <ligand>
        <name>[2Fe-2S] cluster</name>
        <dbReference type="ChEBI" id="CHEBI:190135"/>
    </ligand>
</feature>
<dbReference type="STRING" id="1058.SAMN05421783_102170"/>
<evidence type="ECO:0000259" key="2">
    <source>
        <dbReference type="PROSITE" id="PS51384"/>
    </source>
</evidence>
<dbReference type="InterPro" id="IPR001433">
    <property type="entry name" value="OxRdtase_FAD/NAD-bd"/>
</dbReference>
<dbReference type="PANTHER" id="PTHR43513">
    <property type="entry name" value="DIHYDROOROTATE DEHYDROGENASE B (NAD(+)), ELECTRON TRANSFER SUBUNIT"/>
    <property type="match status" value="1"/>
</dbReference>
<dbReference type="InterPro" id="IPR017927">
    <property type="entry name" value="FAD-bd_FR_type"/>
</dbReference>
<dbReference type="CDD" id="cd06221">
    <property type="entry name" value="sulfite_reductase_like"/>
    <property type="match status" value="1"/>
</dbReference>
<dbReference type="AlphaFoldDB" id="A0A1H2RU01"/>
<dbReference type="PRINTS" id="PR00410">
    <property type="entry name" value="PHEHYDRXLASE"/>
</dbReference>
<dbReference type="Pfam" id="PF10418">
    <property type="entry name" value="DHODB_Fe-S_bind"/>
    <property type="match status" value="1"/>
</dbReference>
<dbReference type="SUPFAM" id="SSF63380">
    <property type="entry name" value="Riboflavin synthase domain-like"/>
    <property type="match status" value="1"/>
</dbReference>
<dbReference type="RefSeq" id="WP_093028184.1">
    <property type="nucleotide sequence ID" value="NZ_FNNZ01000002.1"/>
</dbReference>
<evidence type="ECO:0000256" key="1">
    <source>
        <dbReference type="PIRSR" id="PIRSR006816-2"/>
    </source>
</evidence>
<comment type="cofactor">
    <cofactor evidence="1">
        <name>[2Fe-2S] cluster</name>
        <dbReference type="ChEBI" id="CHEBI:190135"/>
    </cofactor>
    <text evidence="1">Binds 1 [2Fe-2S] cluster per subunit.</text>
</comment>
<evidence type="ECO:0000313" key="4">
    <source>
        <dbReference type="Proteomes" id="UP000198816"/>
    </source>
</evidence>
<dbReference type="Gene3D" id="3.40.50.80">
    <property type="entry name" value="Nucleotide-binding domain of ferredoxin-NADP reductase (FNR) module"/>
    <property type="match status" value="1"/>
</dbReference>
<sequence length="284" mass="31268">MTTLLRETLTHSSIYMPTPARIVEVEQFTEVEKWFHLELPSGFTIDHKPGQFVEVSILGIGEAPISICSSPARSNGSFELCVRRVGKLTDALHRLDVGSMIAVRGPFGHGFPIDRFHGKDIIFIAGGLGLAPLRSLITEVLDERGKYGRVALLYGARTPNDFLFPADLAAWADREDVECHVTVDRPTEGWDGPVGVITTLLPKVKFPARNTVVAIVGPPVMYRFVLDELLAAGIAEGNIWLSFERQMKCGVGKCGHCQMHHIYTCQQGPVLSYAEVKNLEEALS</sequence>
<dbReference type="InterPro" id="IPR008333">
    <property type="entry name" value="Cbr1-like_FAD-bd_dom"/>
</dbReference>
<keyword evidence="4" id="KW-1185">Reference proteome</keyword>
<dbReference type="GO" id="GO:0006221">
    <property type="term" value="P:pyrimidine nucleotide biosynthetic process"/>
    <property type="evidence" value="ECO:0007669"/>
    <property type="project" value="InterPro"/>
</dbReference>
<dbReference type="GO" id="GO:0016491">
    <property type="term" value="F:oxidoreductase activity"/>
    <property type="evidence" value="ECO:0007669"/>
    <property type="project" value="InterPro"/>
</dbReference>
<feature type="binding site" evidence="1">
    <location>
        <position position="257"/>
    </location>
    <ligand>
        <name>[2Fe-2S] cluster</name>
        <dbReference type="ChEBI" id="CHEBI:190135"/>
    </ligand>
</feature>
<keyword evidence="1" id="KW-0408">Iron</keyword>
<accession>A0A1H2RU01</accession>
<dbReference type="InterPro" id="IPR039261">
    <property type="entry name" value="FNR_nucleotide-bd"/>
</dbReference>
<dbReference type="OrthoDB" id="9796486at2"/>
<dbReference type="PANTHER" id="PTHR43513:SF1">
    <property type="entry name" value="ANAEROBIC SULFITE REDUCTASE SUBUNIT B"/>
    <property type="match status" value="1"/>
</dbReference>
<dbReference type="EMBL" id="FNNZ01000002">
    <property type="protein sequence ID" value="SDW22758.1"/>
    <property type="molecule type" value="Genomic_DNA"/>
</dbReference>
<dbReference type="Gene3D" id="2.40.30.10">
    <property type="entry name" value="Translation factors"/>
    <property type="match status" value="1"/>
</dbReference>
<dbReference type="GO" id="GO:0046872">
    <property type="term" value="F:metal ion binding"/>
    <property type="evidence" value="ECO:0007669"/>
    <property type="project" value="UniProtKB-KW"/>
</dbReference>
<dbReference type="GO" id="GO:0050660">
    <property type="term" value="F:flavin adenine dinucleotide binding"/>
    <property type="evidence" value="ECO:0007669"/>
    <property type="project" value="InterPro"/>
</dbReference>
<keyword evidence="1" id="KW-0001">2Fe-2S</keyword>
<organism evidence="3 4">
    <name type="scientific">Thiocapsa roseopersicina</name>
    <dbReference type="NCBI Taxonomy" id="1058"/>
    <lineage>
        <taxon>Bacteria</taxon>
        <taxon>Pseudomonadati</taxon>
        <taxon>Pseudomonadota</taxon>
        <taxon>Gammaproteobacteria</taxon>
        <taxon>Chromatiales</taxon>
        <taxon>Chromatiaceae</taxon>
        <taxon>Thiocapsa</taxon>
    </lineage>
</organism>
<reference evidence="4" key="1">
    <citation type="submission" date="2016-10" db="EMBL/GenBank/DDBJ databases">
        <authorList>
            <person name="Varghese N."/>
            <person name="Submissions S."/>
        </authorList>
    </citation>
    <scope>NUCLEOTIDE SEQUENCE [LARGE SCALE GENOMIC DNA]</scope>
    <source>
        <strain evidence="4">DSM 217</strain>
    </source>
</reference>
<feature type="binding site" evidence="1">
    <location>
        <position position="265"/>
    </location>
    <ligand>
        <name>[2Fe-2S] cluster</name>
        <dbReference type="ChEBI" id="CHEBI:190135"/>
    </ligand>
</feature>
<dbReference type="Pfam" id="PF00970">
    <property type="entry name" value="FAD_binding_6"/>
    <property type="match status" value="1"/>
</dbReference>
<dbReference type="InterPro" id="IPR012165">
    <property type="entry name" value="Cyt_c3_hydrogenase_gsu"/>
</dbReference>
<evidence type="ECO:0000313" key="3">
    <source>
        <dbReference type="EMBL" id="SDW22758.1"/>
    </source>
</evidence>
<dbReference type="InterPro" id="IPR017938">
    <property type="entry name" value="Riboflavin_synthase-like_b-brl"/>
</dbReference>
<feature type="domain" description="FAD-binding FR-type" evidence="2">
    <location>
        <begin position="15"/>
        <end position="113"/>
    </location>
</feature>
<dbReference type="GO" id="GO:0051537">
    <property type="term" value="F:2 iron, 2 sulfur cluster binding"/>
    <property type="evidence" value="ECO:0007669"/>
    <property type="project" value="UniProtKB-KW"/>
</dbReference>
<proteinExistence type="predicted"/>
<dbReference type="InterPro" id="IPR019480">
    <property type="entry name" value="Dihydroorotate_DH_Fe-S-bd"/>
</dbReference>
<keyword evidence="1" id="KW-0411">Iron-sulfur</keyword>
<dbReference type="Pfam" id="PF00175">
    <property type="entry name" value="NAD_binding_1"/>
    <property type="match status" value="1"/>
</dbReference>
<dbReference type="InterPro" id="IPR001709">
    <property type="entry name" value="Flavoprot_Pyr_Nucl_cyt_Rdtase"/>
</dbReference>
<protein>
    <submittedName>
        <fullName evidence="3">Sulfite reductase, subunit B</fullName>
    </submittedName>
</protein>
<dbReference type="PIRSF" id="PIRSF006816">
    <property type="entry name" value="Cyc3_hyd_g"/>
    <property type="match status" value="1"/>
</dbReference>
<gene>
    <name evidence="3" type="ORF">SAMN05421783_102170</name>
</gene>